<dbReference type="Pfam" id="PF00106">
    <property type="entry name" value="adh_short"/>
    <property type="match status" value="1"/>
</dbReference>
<dbReference type="InterPro" id="IPR036291">
    <property type="entry name" value="NAD(P)-bd_dom_sf"/>
</dbReference>
<organism evidence="3 4">
    <name type="scientific">Paractinoplanes rhizophilus</name>
    <dbReference type="NCBI Taxonomy" id="1416877"/>
    <lineage>
        <taxon>Bacteria</taxon>
        <taxon>Bacillati</taxon>
        <taxon>Actinomycetota</taxon>
        <taxon>Actinomycetes</taxon>
        <taxon>Micromonosporales</taxon>
        <taxon>Micromonosporaceae</taxon>
        <taxon>Paractinoplanes</taxon>
    </lineage>
</organism>
<comment type="similarity">
    <text evidence="1 2">Belongs to the short-chain dehydrogenases/reductases (SDR) family.</text>
</comment>
<dbReference type="PRINTS" id="PR00081">
    <property type="entry name" value="GDHRDH"/>
</dbReference>
<dbReference type="InterPro" id="IPR002347">
    <property type="entry name" value="SDR_fam"/>
</dbReference>
<sequence length="252" mass="26832">MTDAVGSTISNPLRVLVTGGTGTLGEAVIQAFAKAGHRTFFQFCRNDQNATRLTDTLGATGFKIDFSADFTLPMSDFDVLVNCAGINISREQAHGVDPLIWDKMMRVNVTAPFLLSQAVLPGMLKRGWGRIINVGSIYSLRGAINRAPYVASKHALSGLTKVMALEYANTGVTCNEICPSAIDSDMIHRIAENNARARGMSVDDILDEYRTMNPVGRMATAGEVASAVLYLAGSEAGFINGASIPVDGGQIV</sequence>
<dbReference type="EMBL" id="JBHTBJ010000014">
    <property type="protein sequence ID" value="MFC7276441.1"/>
    <property type="molecule type" value="Genomic_DNA"/>
</dbReference>
<dbReference type="SUPFAM" id="SSF51735">
    <property type="entry name" value="NAD(P)-binding Rossmann-fold domains"/>
    <property type="match status" value="1"/>
</dbReference>
<name>A0ABW2HUF4_9ACTN</name>
<evidence type="ECO:0000256" key="2">
    <source>
        <dbReference type="RuleBase" id="RU000363"/>
    </source>
</evidence>
<proteinExistence type="inferred from homology"/>
<dbReference type="InterPro" id="IPR050259">
    <property type="entry name" value="SDR"/>
</dbReference>
<dbReference type="PROSITE" id="PS00061">
    <property type="entry name" value="ADH_SHORT"/>
    <property type="match status" value="1"/>
</dbReference>
<dbReference type="Proteomes" id="UP001596548">
    <property type="component" value="Unassembled WGS sequence"/>
</dbReference>
<evidence type="ECO:0000313" key="3">
    <source>
        <dbReference type="EMBL" id="MFC7276441.1"/>
    </source>
</evidence>
<keyword evidence="4" id="KW-1185">Reference proteome</keyword>
<dbReference type="EC" id="1.1.1.-" evidence="3"/>
<dbReference type="Gene3D" id="3.40.50.720">
    <property type="entry name" value="NAD(P)-binding Rossmann-like Domain"/>
    <property type="match status" value="1"/>
</dbReference>
<keyword evidence="3" id="KW-0560">Oxidoreductase</keyword>
<accession>A0ABW2HUF4</accession>
<dbReference type="CDD" id="cd05233">
    <property type="entry name" value="SDR_c"/>
    <property type="match status" value="1"/>
</dbReference>
<protein>
    <submittedName>
        <fullName evidence="3">SDR family NAD(P)-dependent oxidoreductase</fullName>
        <ecNumber evidence="3">1.1.1.-</ecNumber>
    </submittedName>
</protein>
<evidence type="ECO:0000313" key="4">
    <source>
        <dbReference type="Proteomes" id="UP001596548"/>
    </source>
</evidence>
<dbReference type="InterPro" id="IPR020904">
    <property type="entry name" value="Sc_DH/Rdtase_CS"/>
</dbReference>
<dbReference type="PRINTS" id="PR00080">
    <property type="entry name" value="SDRFAMILY"/>
</dbReference>
<gene>
    <name evidence="3" type="ORF">ACFQS1_20800</name>
</gene>
<reference evidence="4" key="1">
    <citation type="journal article" date="2019" name="Int. J. Syst. Evol. Microbiol.">
        <title>The Global Catalogue of Microorganisms (GCM) 10K type strain sequencing project: providing services to taxonomists for standard genome sequencing and annotation.</title>
        <authorList>
            <consortium name="The Broad Institute Genomics Platform"/>
            <consortium name="The Broad Institute Genome Sequencing Center for Infectious Disease"/>
            <person name="Wu L."/>
            <person name="Ma J."/>
        </authorList>
    </citation>
    <scope>NUCLEOTIDE SEQUENCE [LARGE SCALE GENOMIC DNA]</scope>
    <source>
        <strain evidence="4">XZYJT-10</strain>
    </source>
</reference>
<dbReference type="GO" id="GO:0016491">
    <property type="term" value="F:oxidoreductase activity"/>
    <property type="evidence" value="ECO:0007669"/>
    <property type="project" value="UniProtKB-KW"/>
</dbReference>
<comment type="caution">
    <text evidence="3">The sequence shown here is derived from an EMBL/GenBank/DDBJ whole genome shotgun (WGS) entry which is preliminary data.</text>
</comment>
<dbReference type="PANTHER" id="PTHR42879">
    <property type="entry name" value="3-OXOACYL-(ACYL-CARRIER-PROTEIN) REDUCTASE"/>
    <property type="match status" value="1"/>
</dbReference>
<dbReference type="PANTHER" id="PTHR42879:SF2">
    <property type="entry name" value="3-OXOACYL-[ACYL-CARRIER-PROTEIN] REDUCTASE FABG"/>
    <property type="match status" value="1"/>
</dbReference>
<dbReference type="RefSeq" id="WP_378970772.1">
    <property type="nucleotide sequence ID" value="NZ_JBHTBJ010000014.1"/>
</dbReference>
<evidence type="ECO:0000256" key="1">
    <source>
        <dbReference type="ARBA" id="ARBA00006484"/>
    </source>
</evidence>